<dbReference type="Proteomes" id="UP000076871">
    <property type="component" value="Unassembled WGS sequence"/>
</dbReference>
<feature type="region of interest" description="Disordered" evidence="1">
    <location>
        <begin position="59"/>
        <end position="112"/>
    </location>
</feature>
<evidence type="ECO:0000313" key="3">
    <source>
        <dbReference type="Proteomes" id="UP000076871"/>
    </source>
</evidence>
<evidence type="ECO:0000256" key="1">
    <source>
        <dbReference type="SAM" id="MobiDB-lite"/>
    </source>
</evidence>
<gene>
    <name evidence="2" type="ORF">LAESUDRAFT_71793</name>
</gene>
<feature type="compositionally biased region" description="Polar residues" evidence="1">
    <location>
        <begin position="160"/>
        <end position="169"/>
    </location>
</feature>
<feature type="region of interest" description="Disordered" evidence="1">
    <location>
        <begin position="147"/>
        <end position="169"/>
    </location>
</feature>
<keyword evidence="3" id="KW-1185">Reference proteome</keyword>
<name>A0A165AW90_9APHY</name>
<accession>A0A165AW90</accession>
<organism evidence="2 3">
    <name type="scientific">Laetiporus sulphureus 93-53</name>
    <dbReference type="NCBI Taxonomy" id="1314785"/>
    <lineage>
        <taxon>Eukaryota</taxon>
        <taxon>Fungi</taxon>
        <taxon>Dikarya</taxon>
        <taxon>Basidiomycota</taxon>
        <taxon>Agaricomycotina</taxon>
        <taxon>Agaricomycetes</taxon>
        <taxon>Polyporales</taxon>
        <taxon>Laetiporus</taxon>
    </lineage>
</organism>
<evidence type="ECO:0000313" key="2">
    <source>
        <dbReference type="EMBL" id="KZS99778.1"/>
    </source>
</evidence>
<sequence>MSWHVPVIVMASSNRVPTFGPSIILSAMAIFRSISCTFTSYKGGKLPYVPRPVYVRTTRHNRSRRSCESESIISASASRRSPSSASASSSALRSSSVPLAPPHGELQERLSPRSQRCASLPCLLAKRASKVGAQWDLDGRMFERDLPTANAGPSGRDTHPSSLNAKGNLPTTTNTVIRLVPSCPPVCDRLLAANGRRIDLLVIRSSDISAAFRNR</sequence>
<protein>
    <submittedName>
        <fullName evidence="2">Uncharacterized protein</fullName>
    </submittedName>
</protein>
<dbReference type="InParanoid" id="A0A165AW90"/>
<dbReference type="EMBL" id="KV427718">
    <property type="protein sequence ID" value="KZS99778.1"/>
    <property type="molecule type" value="Genomic_DNA"/>
</dbReference>
<dbReference type="RefSeq" id="XP_040757519.1">
    <property type="nucleotide sequence ID" value="XM_040907378.1"/>
</dbReference>
<reference evidence="2 3" key="1">
    <citation type="journal article" date="2016" name="Mol. Biol. Evol.">
        <title>Comparative Genomics of Early-Diverging Mushroom-Forming Fungi Provides Insights into the Origins of Lignocellulose Decay Capabilities.</title>
        <authorList>
            <person name="Nagy L.G."/>
            <person name="Riley R."/>
            <person name="Tritt A."/>
            <person name="Adam C."/>
            <person name="Daum C."/>
            <person name="Floudas D."/>
            <person name="Sun H."/>
            <person name="Yadav J.S."/>
            <person name="Pangilinan J."/>
            <person name="Larsson K.H."/>
            <person name="Matsuura K."/>
            <person name="Barry K."/>
            <person name="Labutti K."/>
            <person name="Kuo R."/>
            <person name="Ohm R.A."/>
            <person name="Bhattacharya S.S."/>
            <person name="Shirouzu T."/>
            <person name="Yoshinaga Y."/>
            <person name="Martin F.M."/>
            <person name="Grigoriev I.V."/>
            <person name="Hibbett D.S."/>
        </authorList>
    </citation>
    <scope>NUCLEOTIDE SEQUENCE [LARGE SCALE GENOMIC DNA]</scope>
    <source>
        <strain evidence="2 3">93-53</strain>
    </source>
</reference>
<dbReference type="GeneID" id="63824407"/>
<feature type="compositionally biased region" description="Low complexity" evidence="1">
    <location>
        <begin position="69"/>
        <end position="98"/>
    </location>
</feature>
<dbReference type="AlphaFoldDB" id="A0A165AW90"/>
<proteinExistence type="predicted"/>